<proteinExistence type="predicted"/>
<sequence length="128" mass="14286">MRLGIIFISIGILLIALGEITFPLSSTVYTNDTFIIPPWYQKAKITIITGNFTLIEYNGSTKTLTAGNSTTVSNFVLSGNGNASIILEGYKIFYNGKYEKFAIIFLTIGIILEITRLIIRKVKRLQFP</sequence>
<keyword evidence="1" id="KW-1133">Transmembrane helix</keyword>
<keyword evidence="1" id="KW-0472">Membrane</keyword>
<evidence type="ECO:0000313" key="2">
    <source>
        <dbReference type="EMBL" id="BDB99993.1"/>
    </source>
</evidence>
<accession>A0AAQ4CW12</accession>
<dbReference type="Proteomes" id="UP001319921">
    <property type="component" value="Chromosome"/>
</dbReference>
<organism evidence="2 3">
    <name type="scientific">Saccharolobus caldissimus</name>
    <dbReference type="NCBI Taxonomy" id="1702097"/>
    <lineage>
        <taxon>Archaea</taxon>
        <taxon>Thermoproteota</taxon>
        <taxon>Thermoprotei</taxon>
        <taxon>Sulfolobales</taxon>
        <taxon>Sulfolobaceae</taxon>
        <taxon>Saccharolobus</taxon>
    </lineage>
</organism>
<feature type="transmembrane region" description="Helical" evidence="1">
    <location>
        <begin position="101"/>
        <end position="119"/>
    </location>
</feature>
<name>A0AAQ4CW12_9CREN</name>
<reference evidence="2 3" key="1">
    <citation type="journal article" date="2022" name="Microbiol. Resour. Announc.">
        <title>Complete Genome Sequence of the Hyperthermophilic and Acidophilic Archaeon Saccharolobus caldissimus Strain HS-3T.</title>
        <authorList>
            <person name="Sakai H.D."/>
            <person name="Kurosawa N."/>
        </authorList>
    </citation>
    <scope>NUCLEOTIDE SEQUENCE [LARGE SCALE GENOMIC DNA]</scope>
    <source>
        <strain evidence="2 3">JCM32116</strain>
    </source>
</reference>
<keyword evidence="3" id="KW-1185">Reference proteome</keyword>
<gene>
    <name evidence="2" type="ORF">SACC_30100</name>
</gene>
<protein>
    <submittedName>
        <fullName evidence="2">Uncharacterized protein</fullName>
    </submittedName>
</protein>
<keyword evidence="1" id="KW-0812">Transmembrane</keyword>
<dbReference type="GeneID" id="68867734"/>
<dbReference type="AlphaFoldDB" id="A0AAQ4CW12"/>
<dbReference type="RefSeq" id="WP_229570641.1">
    <property type="nucleotide sequence ID" value="NZ_AP025226.1"/>
</dbReference>
<dbReference type="EMBL" id="AP025226">
    <property type="protein sequence ID" value="BDB99993.1"/>
    <property type="molecule type" value="Genomic_DNA"/>
</dbReference>
<dbReference type="KEGG" id="scas:SACC_30100"/>
<evidence type="ECO:0000256" key="1">
    <source>
        <dbReference type="SAM" id="Phobius"/>
    </source>
</evidence>
<evidence type="ECO:0000313" key="3">
    <source>
        <dbReference type="Proteomes" id="UP001319921"/>
    </source>
</evidence>